<evidence type="ECO:0000256" key="6">
    <source>
        <dbReference type="ARBA" id="ARBA00022729"/>
    </source>
</evidence>
<sequence>MAASLALCASHAMAQSQAVQIYGRLNLGLEEVRTSADAKGQSSSTARLSNNRSVLGFRGSEDLGDGLHAIFQIEGTVSPDTGAGSPAQRDTRVGLEGRAGTLFLGQWTTPYNNSTSTLDPFYPTTAGYMSIMGNGSASSADNVSDVSSFDRRQQNSLSYWSPNWNGFSLRAMQGLNEERSASGARPSLSSVAGIYEQGPWYLVAAHERHHEYQGKDLNDSGTRLAAAYHFGETRIALIGERLKYEAPAGTLERNAWYLSATHQIGRHGLRFGIARAGDGGGSAPATQKIGFIRKGRDTGATHYTLGYDYNFSKRTSVFAYYTHLHNEKNGVYDFAINSVTVSPGATARGTVLGIRHNF</sequence>
<dbReference type="CDD" id="cd00342">
    <property type="entry name" value="gram_neg_porins"/>
    <property type="match status" value="1"/>
</dbReference>
<name>A0A845HPC7_9BURK</name>
<comment type="subcellular location">
    <subcellularLocation>
        <location evidence="1">Cell outer membrane</location>
        <topology evidence="1">Multi-pass membrane protein</topology>
    </subcellularLocation>
</comment>
<dbReference type="GO" id="GO:0046930">
    <property type="term" value="C:pore complex"/>
    <property type="evidence" value="ECO:0007669"/>
    <property type="project" value="UniProtKB-KW"/>
</dbReference>
<dbReference type="SUPFAM" id="SSF56935">
    <property type="entry name" value="Porins"/>
    <property type="match status" value="1"/>
</dbReference>
<evidence type="ECO:0000256" key="4">
    <source>
        <dbReference type="ARBA" id="ARBA00022452"/>
    </source>
</evidence>
<keyword evidence="13" id="KW-1185">Reference proteome</keyword>
<dbReference type="InterPro" id="IPR050298">
    <property type="entry name" value="Gram-neg_bact_OMP"/>
</dbReference>
<dbReference type="GO" id="GO:0006811">
    <property type="term" value="P:monoatomic ion transport"/>
    <property type="evidence" value="ECO:0007669"/>
    <property type="project" value="UniProtKB-KW"/>
</dbReference>
<keyword evidence="5" id="KW-0812">Transmembrane</keyword>
<keyword evidence="9" id="KW-0472">Membrane</keyword>
<evidence type="ECO:0000256" key="3">
    <source>
        <dbReference type="ARBA" id="ARBA00022448"/>
    </source>
</evidence>
<evidence type="ECO:0000313" key="13">
    <source>
        <dbReference type="Proteomes" id="UP000484875"/>
    </source>
</evidence>
<dbReference type="PRINTS" id="PR00184">
    <property type="entry name" value="NEISSPPORIN"/>
</dbReference>
<keyword evidence="7" id="KW-0406">Ion transport</keyword>
<organism evidence="12 13">
    <name type="scientific">Duganella vulcania</name>
    <dbReference type="NCBI Taxonomy" id="2692166"/>
    <lineage>
        <taxon>Bacteria</taxon>
        <taxon>Pseudomonadati</taxon>
        <taxon>Pseudomonadota</taxon>
        <taxon>Betaproteobacteria</taxon>
        <taxon>Burkholderiales</taxon>
        <taxon>Oxalobacteraceae</taxon>
        <taxon>Telluria group</taxon>
        <taxon>Duganella</taxon>
    </lineage>
</organism>
<comment type="caution">
    <text evidence="12">The sequence shown here is derived from an EMBL/GenBank/DDBJ whole genome shotgun (WGS) entry which is preliminary data.</text>
</comment>
<evidence type="ECO:0000259" key="11">
    <source>
        <dbReference type="Pfam" id="PF13609"/>
    </source>
</evidence>
<keyword evidence="10" id="KW-0998">Cell outer membrane</keyword>
<keyword evidence="4" id="KW-1134">Transmembrane beta strand</keyword>
<dbReference type="InterPro" id="IPR033900">
    <property type="entry name" value="Gram_neg_porin_domain"/>
</dbReference>
<dbReference type="Proteomes" id="UP000484875">
    <property type="component" value="Unassembled WGS sequence"/>
</dbReference>
<comment type="subunit">
    <text evidence="2">Homotrimer.</text>
</comment>
<accession>A0A845HPC7</accession>
<evidence type="ECO:0000256" key="2">
    <source>
        <dbReference type="ARBA" id="ARBA00011233"/>
    </source>
</evidence>
<keyword evidence="6" id="KW-0732">Signal</keyword>
<keyword evidence="8" id="KW-0626">Porin</keyword>
<dbReference type="GO" id="GO:0009279">
    <property type="term" value="C:cell outer membrane"/>
    <property type="evidence" value="ECO:0007669"/>
    <property type="project" value="UniProtKB-SubCell"/>
</dbReference>
<keyword evidence="3" id="KW-0813">Transport</keyword>
<evidence type="ECO:0000256" key="7">
    <source>
        <dbReference type="ARBA" id="ARBA00023065"/>
    </source>
</evidence>
<dbReference type="EMBL" id="WWCV01000086">
    <property type="protein sequence ID" value="MYN20648.1"/>
    <property type="molecule type" value="Genomic_DNA"/>
</dbReference>
<proteinExistence type="predicted"/>
<evidence type="ECO:0000256" key="9">
    <source>
        <dbReference type="ARBA" id="ARBA00023136"/>
    </source>
</evidence>
<dbReference type="GO" id="GO:0015288">
    <property type="term" value="F:porin activity"/>
    <property type="evidence" value="ECO:0007669"/>
    <property type="project" value="UniProtKB-KW"/>
</dbReference>
<evidence type="ECO:0000256" key="10">
    <source>
        <dbReference type="ARBA" id="ARBA00023237"/>
    </source>
</evidence>
<evidence type="ECO:0000256" key="1">
    <source>
        <dbReference type="ARBA" id="ARBA00004571"/>
    </source>
</evidence>
<reference evidence="12 13" key="1">
    <citation type="submission" date="2019-12" db="EMBL/GenBank/DDBJ databases">
        <title>Novel species isolated from a subtropical stream in China.</title>
        <authorList>
            <person name="Lu H."/>
        </authorList>
    </citation>
    <scope>NUCLEOTIDE SEQUENCE [LARGE SCALE GENOMIC DNA]</scope>
    <source>
        <strain evidence="12 13">FT107W</strain>
    </source>
</reference>
<dbReference type="Pfam" id="PF13609">
    <property type="entry name" value="Porin_4"/>
    <property type="match status" value="1"/>
</dbReference>
<dbReference type="InterPro" id="IPR002299">
    <property type="entry name" value="Porin_Neis"/>
</dbReference>
<evidence type="ECO:0000256" key="8">
    <source>
        <dbReference type="ARBA" id="ARBA00023114"/>
    </source>
</evidence>
<evidence type="ECO:0000256" key="5">
    <source>
        <dbReference type="ARBA" id="ARBA00022692"/>
    </source>
</evidence>
<dbReference type="InterPro" id="IPR023614">
    <property type="entry name" value="Porin_dom_sf"/>
</dbReference>
<gene>
    <name evidence="12" type="ORF">GTP81_28305</name>
</gene>
<dbReference type="PANTHER" id="PTHR34501:SF9">
    <property type="entry name" value="MAJOR OUTER MEMBRANE PROTEIN P.IA"/>
    <property type="match status" value="1"/>
</dbReference>
<dbReference type="AlphaFoldDB" id="A0A845HPC7"/>
<dbReference type="Gene3D" id="2.40.160.10">
    <property type="entry name" value="Porin"/>
    <property type="match status" value="1"/>
</dbReference>
<feature type="domain" description="Porin" evidence="11">
    <location>
        <begin position="2"/>
        <end position="328"/>
    </location>
</feature>
<protein>
    <submittedName>
        <fullName evidence="12">Porin</fullName>
    </submittedName>
</protein>
<dbReference type="PANTHER" id="PTHR34501">
    <property type="entry name" value="PROTEIN YDDL-RELATED"/>
    <property type="match status" value="1"/>
</dbReference>
<evidence type="ECO:0000313" key="12">
    <source>
        <dbReference type="EMBL" id="MYN20648.1"/>
    </source>
</evidence>